<feature type="active site" description="Charge relay system" evidence="6">
    <location>
        <position position="169"/>
    </location>
</feature>
<feature type="domain" description="Secretion system C-terminal sorting" evidence="9">
    <location>
        <begin position="760"/>
        <end position="828"/>
    </location>
</feature>
<sequence>MNRLYNFLGVILLLIYNYSFSQSSDCPENLTVTTDVLSGQTRLFQSSNSITGVNTIQTNANAIYNAGVEITLSDGFDAIKGADFDALIDGCISNPNSLPNDPLFTLQWGHHNLGSNSPENHPYAFSFHTDCATAEITPPIGVNDIDTNILDVWKDITKGSEDITIAILDSGLDIHHPDINPNRIVAPQNFTETGTITDVTDTGGHGTHVAGLIAAEVNNGIGIAGIDQNCKIMPVKINPSPGKFIQISKGIRYAISQDRGSNKANIISMSLGKSTDFTKEEEVKNAVSEAIEAGAILIAATGNDNTNKVDFPAQYSEVIGVGALSPCNTRKSRTSCDLDTRKEGRNLLSWGSNYGVGMDILAPGTLIPSTDITGINQGLSGFCNCALGSCYTSCIKTSNSNIFTNINGDYVIDGFGTSIATPYVAGIASLMLAANKDLKNYQVQYILKESAKITSDGFKRVDALSAVEMAKNFDPNIDFLLPDLKIEVLSEISDEIDFTDTFPIEIKITNRGDKVISSSSLQLSFKIITDINDNISKSFDISSISVTSLGINQSQIKNVSIRPICTDISGEINDILNRPSFLSISINNNNDEISKLNNQIDIPIQFIENQKPDLVIENVTLANTLSNSFLVEFDIKNLGQGHSELVANTSVQNNFYNYYLSEDIFLDKIKDRKIFPRFNQVNPIYGNFSLCPKTSQTLRPNRFNHSPEGYLFIEINANNIINEIDRTNNIIMINLTQSNSATLILRSKNPVLNPGAILSISPNPSKDMVSILVPKKGIIRVLDITGVLISSYPITDSLLNINIGSYKKGLYLVEYIDIGGNRSIKKLIKK</sequence>
<protein>
    <submittedName>
        <fullName evidence="10">S8 family serine peptidase</fullName>
    </submittedName>
</protein>
<evidence type="ECO:0000256" key="7">
    <source>
        <dbReference type="RuleBase" id="RU003355"/>
    </source>
</evidence>
<evidence type="ECO:0000313" key="11">
    <source>
        <dbReference type="Proteomes" id="UP001597459"/>
    </source>
</evidence>
<dbReference type="PROSITE" id="PS00136">
    <property type="entry name" value="SUBTILASE_ASP"/>
    <property type="match status" value="1"/>
</dbReference>
<evidence type="ECO:0000256" key="1">
    <source>
        <dbReference type="ARBA" id="ARBA00011073"/>
    </source>
</evidence>
<dbReference type="PRINTS" id="PR00723">
    <property type="entry name" value="SUBTILISIN"/>
</dbReference>
<feature type="active site" description="Charge relay system" evidence="6">
    <location>
        <position position="205"/>
    </location>
</feature>
<evidence type="ECO:0000256" key="4">
    <source>
        <dbReference type="ARBA" id="ARBA00022801"/>
    </source>
</evidence>
<keyword evidence="3" id="KW-0732">Signal</keyword>
<organism evidence="10 11">
    <name type="scientific">Aquimarina hainanensis</name>
    <dbReference type="NCBI Taxonomy" id="1578017"/>
    <lineage>
        <taxon>Bacteria</taxon>
        <taxon>Pseudomonadati</taxon>
        <taxon>Bacteroidota</taxon>
        <taxon>Flavobacteriia</taxon>
        <taxon>Flavobacteriales</taxon>
        <taxon>Flavobacteriaceae</taxon>
        <taxon>Aquimarina</taxon>
    </lineage>
</organism>
<proteinExistence type="inferred from homology"/>
<dbReference type="PROSITE" id="PS51892">
    <property type="entry name" value="SUBTILASE"/>
    <property type="match status" value="1"/>
</dbReference>
<comment type="caution">
    <text evidence="10">The sequence shown here is derived from an EMBL/GenBank/DDBJ whole genome shotgun (WGS) entry which is preliminary data.</text>
</comment>
<comment type="similarity">
    <text evidence="1 6 7">Belongs to the peptidase S8 family.</text>
</comment>
<gene>
    <name evidence="10" type="ORF">ACFSTE_11460</name>
</gene>
<dbReference type="Pfam" id="PF18962">
    <property type="entry name" value="Por_Secre_tail"/>
    <property type="match status" value="1"/>
</dbReference>
<dbReference type="RefSeq" id="WP_378256967.1">
    <property type="nucleotide sequence ID" value="NZ_JBHSJV010000001.1"/>
</dbReference>
<dbReference type="NCBIfam" id="NF045639">
    <property type="entry name" value="GCX_COOH"/>
    <property type="match status" value="1"/>
</dbReference>
<dbReference type="InterPro" id="IPR023827">
    <property type="entry name" value="Peptidase_S8_Asp-AS"/>
</dbReference>
<dbReference type="InterPro" id="IPR023828">
    <property type="entry name" value="Peptidase_S8_Ser-AS"/>
</dbReference>
<dbReference type="Pfam" id="PF00082">
    <property type="entry name" value="Peptidase_S8"/>
    <property type="match status" value="1"/>
</dbReference>
<keyword evidence="11" id="KW-1185">Reference proteome</keyword>
<evidence type="ECO:0000313" key="10">
    <source>
        <dbReference type="EMBL" id="MFD2591444.1"/>
    </source>
</evidence>
<dbReference type="EMBL" id="JBHULX010000021">
    <property type="protein sequence ID" value="MFD2591444.1"/>
    <property type="molecule type" value="Genomic_DNA"/>
</dbReference>
<evidence type="ECO:0000259" key="9">
    <source>
        <dbReference type="Pfam" id="PF18962"/>
    </source>
</evidence>
<accession>A0ABW5NB70</accession>
<dbReference type="Gene3D" id="3.40.50.200">
    <property type="entry name" value="Peptidase S8/S53 domain"/>
    <property type="match status" value="1"/>
</dbReference>
<evidence type="ECO:0000259" key="8">
    <source>
        <dbReference type="Pfam" id="PF00082"/>
    </source>
</evidence>
<dbReference type="PANTHER" id="PTHR43806">
    <property type="entry name" value="PEPTIDASE S8"/>
    <property type="match status" value="1"/>
</dbReference>
<dbReference type="InterPro" id="IPR036852">
    <property type="entry name" value="Peptidase_S8/S53_dom_sf"/>
</dbReference>
<dbReference type="PROSITE" id="PS00138">
    <property type="entry name" value="SUBTILASE_SER"/>
    <property type="match status" value="1"/>
</dbReference>
<dbReference type="InterPro" id="IPR022398">
    <property type="entry name" value="Peptidase_S8_His-AS"/>
</dbReference>
<dbReference type="PROSITE" id="PS00137">
    <property type="entry name" value="SUBTILASE_HIS"/>
    <property type="match status" value="1"/>
</dbReference>
<evidence type="ECO:0000256" key="5">
    <source>
        <dbReference type="ARBA" id="ARBA00022825"/>
    </source>
</evidence>
<keyword evidence="2 6" id="KW-0645">Protease</keyword>
<evidence type="ECO:0000256" key="2">
    <source>
        <dbReference type="ARBA" id="ARBA00022670"/>
    </source>
</evidence>
<dbReference type="InterPro" id="IPR055015">
    <property type="entry name" value="GCX_COOH"/>
</dbReference>
<dbReference type="InterPro" id="IPR015500">
    <property type="entry name" value="Peptidase_S8_subtilisin-rel"/>
</dbReference>
<dbReference type="Proteomes" id="UP001597459">
    <property type="component" value="Unassembled WGS sequence"/>
</dbReference>
<evidence type="ECO:0000256" key="3">
    <source>
        <dbReference type="ARBA" id="ARBA00022729"/>
    </source>
</evidence>
<dbReference type="InterPro" id="IPR050131">
    <property type="entry name" value="Peptidase_S8_subtilisin-like"/>
</dbReference>
<keyword evidence="4 6" id="KW-0378">Hydrolase</keyword>
<dbReference type="SUPFAM" id="SSF52743">
    <property type="entry name" value="Subtilisin-like"/>
    <property type="match status" value="1"/>
</dbReference>
<reference evidence="11" key="1">
    <citation type="journal article" date="2019" name="Int. J. Syst. Evol. Microbiol.">
        <title>The Global Catalogue of Microorganisms (GCM) 10K type strain sequencing project: providing services to taxonomists for standard genome sequencing and annotation.</title>
        <authorList>
            <consortium name="The Broad Institute Genomics Platform"/>
            <consortium name="The Broad Institute Genome Sequencing Center for Infectious Disease"/>
            <person name="Wu L."/>
            <person name="Ma J."/>
        </authorList>
    </citation>
    <scope>NUCLEOTIDE SEQUENCE [LARGE SCALE GENOMIC DNA]</scope>
    <source>
        <strain evidence="11">KCTC 42423</strain>
    </source>
</reference>
<dbReference type="InterPro" id="IPR026444">
    <property type="entry name" value="Secre_tail"/>
</dbReference>
<name>A0ABW5NB70_9FLAO</name>
<dbReference type="InterPro" id="IPR000209">
    <property type="entry name" value="Peptidase_S8/S53_dom"/>
</dbReference>
<keyword evidence="5 6" id="KW-0720">Serine protease</keyword>
<evidence type="ECO:0000256" key="6">
    <source>
        <dbReference type="PROSITE-ProRule" id="PRU01240"/>
    </source>
</evidence>
<dbReference type="PANTHER" id="PTHR43806:SF11">
    <property type="entry name" value="CEREVISIN-RELATED"/>
    <property type="match status" value="1"/>
</dbReference>
<feature type="domain" description="Peptidase S8/S53" evidence="8">
    <location>
        <begin position="161"/>
        <end position="454"/>
    </location>
</feature>
<feature type="active site" description="Charge relay system" evidence="6">
    <location>
        <position position="418"/>
    </location>
</feature>